<dbReference type="EMBL" id="MFFM01000034">
    <property type="protein sequence ID" value="OGF12232.1"/>
    <property type="molecule type" value="Genomic_DNA"/>
</dbReference>
<dbReference type="Proteomes" id="UP000177230">
    <property type="component" value="Unassembled WGS sequence"/>
</dbReference>
<proteinExistence type="predicted"/>
<name>A0A1F5RCT9_9BACT</name>
<gene>
    <name evidence="1" type="ORF">A2024_04405</name>
</gene>
<dbReference type="AlphaFoldDB" id="A0A1F5RCT9"/>
<protein>
    <recommendedName>
        <fullName evidence="3">Outer membrane protein beta-barrel domain-containing protein</fullName>
    </recommendedName>
</protein>
<evidence type="ECO:0000313" key="2">
    <source>
        <dbReference type="Proteomes" id="UP000177230"/>
    </source>
</evidence>
<accession>A0A1F5RCT9</accession>
<comment type="caution">
    <text evidence="1">The sequence shown here is derived from an EMBL/GenBank/DDBJ whole genome shotgun (WGS) entry which is preliminary data.</text>
</comment>
<sequence>MKIILPPAFFIALLAGVLTAAFPGCAPTVSIKYDIHRNLPIIADNSRPGKTFQAGVFHDFSSRDTVEIDYFYTSQVNQTFSAWNQSNSLLYLSYSPVGSFSVTGMMDDVGPAAELVFRPKMDDPCLALSAAGWKSDKALYFRGTAAGSHRPFRKDTSEVDDGLSGLGFFGNLSWAQYPVSIEFDQTYYDTLGTEYSWRLAGEEKGSALIAGAGLEADLGWIKAQLGISHSFAMKERGVRVDLGSQPAYLTDVRPAPVTRFLAGVIVGF</sequence>
<evidence type="ECO:0008006" key="3">
    <source>
        <dbReference type="Google" id="ProtNLM"/>
    </source>
</evidence>
<evidence type="ECO:0000313" key="1">
    <source>
        <dbReference type="EMBL" id="OGF12232.1"/>
    </source>
</evidence>
<organism evidence="1 2">
    <name type="scientific">Candidatus Edwardsbacteria bacterium GWF2_54_11</name>
    <dbReference type="NCBI Taxonomy" id="1817851"/>
    <lineage>
        <taxon>Bacteria</taxon>
        <taxon>Candidatus Edwardsiibacteriota</taxon>
    </lineage>
</organism>
<reference evidence="1 2" key="1">
    <citation type="journal article" date="2016" name="Nat. Commun.">
        <title>Thousands of microbial genomes shed light on interconnected biogeochemical processes in an aquifer system.</title>
        <authorList>
            <person name="Anantharaman K."/>
            <person name="Brown C.T."/>
            <person name="Hug L.A."/>
            <person name="Sharon I."/>
            <person name="Castelle C.J."/>
            <person name="Probst A.J."/>
            <person name="Thomas B.C."/>
            <person name="Singh A."/>
            <person name="Wilkins M.J."/>
            <person name="Karaoz U."/>
            <person name="Brodie E.L."/>
            <person name="Williams K.H."/>
            <person name="Hubbard S.S."/>
            <person name="Banfield J.F."/>
        </authorList>
    </citation>
    <scope>NUCLEOTIDE SEQUENCE [LARGE SCALE GENOMIC DNA]</scope>
</reference>